<accession>A0ACA9RDP6</accession>
<comment type="caution">
    <text evidence="1">The sequence shown here is derived from an EMBL/GenBank/DDBJ whole genome shotgun (WGS) entry which is preliminary data.</text>
</comment>
<gene>
    <name evidence="1" type="ORF">RPERSI_LOCUS18899</name>
</gene>
<feature type="non-terminal residue" evidence="1">
    <location>
        <position position="71"/>
    </location>
</feature>
<proteinExistence type="predicted"/>
<dbReference type="EMBL" id="CAJVQC010050775">
    <property type="protein sequence ID" value="CAG8789505.1"/>
    <property type="molecule type" value="Genomic_DNA"/>
</dbReference>
<keyword evidence="2" id="KW-1185">Reference proteome</keyword>
<protein>
    <submittedName>
        <fullName evidence="1">22227_t:CDS:1</fullName>
    </submittedName>
</protein>
<evidence type="ECO:0000313" key="1">
    <source>
        <dbReference type="EMBL" id="CAG8789505.1"/>
    </source>
</evidence>
<organism evidence="1 2">
    <name type="scientific">Racocetra persica</name>
    <dbReference type="NCBI Taxonomy" id="160502"/>
    <lineage>
        <taxon>Eukaryota</taxon>
        <taxon>Fungi</taxon>
        <taxon>Fungi incertae sedis</taxon>
        <taxon>Mucoromycota</taxon>
        <taxon>Glomeromycotina</taxon>
        <taxon>Glomeromycetes</taxon>
        <taxon>Diversisporales</taxon>
        <taxon>Gigasporaceae</taxon>
        <taxon>Racocetra</taxon>
    </lineage>
</organism>
<feature type="non-terminal residue" evidence="1">
    <location>
        <position position="1"/>
    </location>
</feature>
<dbReference type="Proteomes" id="UP000789920">
    <property type="component" value="Unassembled WGS sequence"/>
</dbReference>
<name>A0ACA9RDP6_9GLOM</name>
<evidence type="ECO:0000313" key="2">
    <source>
        <dbReference type="Proteomes" id="UP000789920"/>
    </source>
</evidence>
<reference evidence="1" key="1">
    <citation type="submission" date="2021-06" db="EMBL/GenBank/DDBJ databases">
        <authorList>
            <person name="Kallberg Y."/>
            <person name="Tangrot J."/>
            <person name="Rosling A."/>
        </authorList>
    </citation>
    <scope>NUCLEOTIDE SEQUENCE</scope>
    <source>
        <strain evidence="1">MA461A</strain>
    </source>
</reference>
<sequence length="71" mass="8283">HSCLYGPTFFWFRATDSKISKTHLCLTPNVRKNYAKRENVKKISVTLHEIKGNETISTLSTDERNEEKRTI</sequence>